<organism evidence="1 2">
    <name type="scientific">Caenorhabditis remanei</name>
    <name type="common">Caenorhabditis vulgaris</name>
    <dbReference type="NCBI Taxonomy" id="31234"/>
    <lineage>
        <taxon>Eukaryota</taxon>
        <taxon>Metazoa</taxon>
        <taxon>Ecdysozoa</taxon>
        <taxon>Nematoda</taxon>
        <taxon>Chromadorea</taxon>
        <taxon>Rhabditida</taxon>
        <taxon>Rhabditina</taxon>
        <taxon>Rhabditomorpha</taxon>
        <taxon>Rhabditoidea</taxon>
        <taxon>Rhabditidae</taxon>
        <taxon>Peloderinae</taxon>
        <taxon>Caenorhabditis</taxon>
    </lineage>
</organism>
<comment type="caution">
    <text evidence="1">The sequence shown here is derived from an EMBL/GenBank/DDBJ whole genome shotgun (WGS) entry which is preliminary data.</text>
</comment>
<sequence>MMRSGSLNSTSVACDVRLDGRCEVTTGELLLLGFASLDDRDGEKFIVDTGVEIQNLEDFLLGVGCVGVSGVTLLPQELAGAEEWSWMLEFPSLKI</sequence>
<evidence type="ECO:0000313" key="2">
    <source>
        <dbReference type="Proteomes" id="UP000483820"/>
    </source>
</evidence>
<dbReference type="Proteomes" id="UP000483820">
    <property type="component" value="Chromosome III"/>
</dbReference>
<name>A0A6A5H0T6_CAERE</name>
<protein>
    <submittedName>
        <fullName evidence="1">Uncharacterized protein</fullName>
    </submittedName>
</protein>
<dbReference type="KEGG" id="crq:GCK72_008633"/>
<evidence type="ECO:0000313" key="1">
    <source>
        <dbReference type="EMBL" id="KAF1760384.1"/>
    </source>
</evidence>
<accession>A0A6A5H0T6</accession>
<gene>
    <name evidence="1" type="ORF">GCK72_008633</name>
</gene>
<dbReference type="RefSeq" id="XP_053586510.1">
    <property type="nucleotide sequence ID" value="XM_053726933.1"/>
</dbReference>
<dbReference type="AlphaFoldDB" id="A0A6A5H0T6"/>
<reference evidence="1 2" key="1">
    <citation type="submission" date="2019-12" db="EMBL/GenBank/DDBJ databases">
        <title>Chromosome-level assembly of the Caenorhabditis remanei genome.</title>
        <authorList>
            <person name="Teterina A.A."/>
            <person name="Willis J.H."/>
            <person name="Phillips P.C."/>
        </authorList>
    </citation>
    <scope>NUCLEOTIDE SEQUENCE [LARGE SCALE GENOMIC DNA]</scope>
    <source>
        <strain evidence="1 2">PX506</strain>
        <tissue evidence="1">Whole organism</tissue>
    </source>
</reference>
<dbReference type="GeneID" id="78774694"/>
<dbReference type="CTD" id="78774694"/>
<proteinExistence type="predicted"/>
<dbReference type="EMBL" id="WUAV01000003">
    <property type="protein sequence ID" value="KAF1760384.1"/>
    <property type="molecule type" value="Genomic_DNA"/>
</dbReference>